<dbReference type="InterPro" id="IPR013328">
    <property type="entry name" value="6PGD_dom2"/>
</dbReference>
<evidence type="ECO:0000313" key="6">
    <source>
        <dbReference type="Proteomes" id="UP000197781"/>
    </source>
</evidence>
<accession>A0A220MK21</accession>
<evidence type="ECO:0000256" key="1">
    <source>
        <dbReference type="ARBA" id="ARBA00009080"/>
    </source>
</evidence>
<dbReference type="GO" id="GO:0050661">
    <property type="term" value="F:NADP binding"/>
    <property type="evidence" value="ECO:0007669"/>
    <property type="project" value="InterPro"/>
</dbReference>
<organism evidence="5 6">
    <name type="scientific">Brevibacillus formosus</name>
    <dbReference type="NCBI Taxonomy" id="54913"/>
    <lineage>
        <taxon>Bacteria</taxon>
        <taxon>Bacillati</taxon>
        <taxon>Bacillota</taxon>
        <taxon>Bacilli</taxon>
        <taxon>Bacillales</taxon>
        <taxon>Paenibacillaceae</taxon>
        <taxon>Brevibacillus</taxon>
    </lineage>
</organism>
<dbReference type="InterPro" id="IPR051265">
    <property type="entry name" value="HIBADH-related_NP60_sf"/>
</dbReference>
<dbReference type="PIRSF" id="PIRSF000103">
    <property type="entry name" value="HIBADH"/>
    <property type="match status" value="1"/>
</dbReference>
<evidence type="ECO:0000259" key="3">
    <source>
        <dbReference type="Pfam" id="PF03446"/>
    </source>
</evidence>
<feature type="domain" description="NADPH-dependent reductive aminase-like C-terminal" evidence="4">
    <location>
        <begin position="166"/>
        <end position="295"/>
    </location>
</feature>
<dbReference type="SUPFAM" id="SSF51735">
    <property type="entry name" value="NAD(P)-binding Rossmann-fold domains"/>
    <property type="match status" value="1"/>
</dbReference>
<dbReference type="Gene3D" id="1.10.1040.10">
    <property type="entry name" value="N-(1-d-carboxylethyl)-l-norvaline Dehydrogenase, domain 2"/>
    <property type="match status" value="1"/>
</dbReference>
<dbReference type="InterPro" id="IPR006115">
    <property type="entry name" value="6PGDH_NADP-bd"/>
</dbReference>
<dbReference type="Gene3D" id="3.40.50.720">
    <property type="entry name" value="NAD(P)-binding Rossmann-like Domain"/>
    <property type="match status" value="1"/>
</dbReference>
<reference evidence="5 6" key="1">
    <citation type="submission" date="2016-11" db="EMBL/GenBank/DDBJ databases">
        <authorList>
            <person name="Jaros S."/>
            <person name="Januszkiewicz K."/>
            <person name="Wedrychowicz H."/>
        </authorList>
    </citation>
    <scope>NUCLEOTIDE SEQUENCE [LARGE SCALE GENOMIC DNA]</scope>
    <source>
        <strain evidence="5 6">NF2</strain>
    </source>
</reference>
<dbReference type="AlphaFoldDB" id="A0A220MK21"/>
<dbReference type="Pfam" id="PF03446">
    <property type="entry name" value="NAD_binding_2"/>
    <property type="match status" value="1"/>
</dbReference>
<keyword evidence="2" id="KW-0560">Oxidoreductase</keyword>
<dbReference type="Pfam" id="PF21761">
    <property type="entry name" value="RedAm-like_C"/>
    <property type="match status" value="1"/>
</dbReference>
<dbReference type="InterPro" id="IPR048666">
    <property type="entry name" value="RedAm-like_C"/>
</dbReference>
<feature type="domain" description="6-phosphogluconate dehydrogenase NADP-binding" evidence="3">
    <location>
        <begin position="10"/>
        <end position="164"/>
    </location>
</feature>
<name>A0A220MK21_9BACL</name>
<dbReference type="RefSeq" id="WP_088908607.1">
    <property type="nucleotide sequence ID" value="NZ_CP018145.1"/>
</dbReference>
<dbReference type="KEGG" id="bfm:BP422_15800"/>
<evidence type="ECO:0000259" key="4">
    <source>
        <dbReference type="Pfam" id="PF21761"/>
    </source>
</evidence>
<dbReference type="InterPro" id="IPR015815">
    <property type="entry name" value="HIBADH-related"/>
</dbReference>
<sequence length="299" mass="31906">MKSTSIPATVTVIGLGNMGVALADAFVKGGHPTTVWNRSADRAKGLVEKGAVLAGSVAEAIAASSLVVVCLSTYKVMQELLEPLESELSGRVIVNLTTGTPEDARKTAKWVSERGGQYLDGAIMAVPQMIGLPETLIFYGGSKALFEAYEPTLKLLGGNAAYLGEDYGVPLIYDLSLLTMMYGAWHGSMHAHALLSTANITATEFLPYATNWINHLIAPLLSDPVAARARDEGNFTTDVSNLNTNKLGLEHIIHASKEQGIPVDWLTPLLALATQKVAEGYGADSFDRVIEAIRKPLVK</sequence>
<dbReference type="GO" id="GO:0016491">
    <property type="term" value="F:oxidoreductase activity"/>
    <property type="evidence" value="ECO:0007669"/>
    <property type="project" value="UniProtKB-KW"/>
</dbReference>
<dbReference type="PANTHER" id="PTHR43580">
    <property type="entry name" value="OXIDOREDUCTASE GLYR1-RELATED"/>
    <property type="match status" value="1"/>
</dbReference>
<dbReference type="Proteomes" id="UP000197781">
    <property type="component" value="Chromosome"/>
</dbReference>
<evidence type="ECO:0000313" key="5">
    <source>
        <dbReference type="EMBL" id="ASJ54900.1"/>
    </source>
</evidence>
<evidence type="ECO:0000256" key="2">
    <source>
        <dbReference type="ARBA" id="ARBA00023002"/>
    </source>
</evidence>
<dbReference type="EMBL" id="CP018145">
    <property type="protein sequence ID" value="ASJ54900.1"/>
    <property type="molecule type" value="Genomic_DNA"/>
</dbReference>
<comment type="similarity">
    <text evidence="1">Belongs to the HIBADH-related family.</text>
</comment>
<dbReference type="InterPro" id="IPR036291">
    <property type="entry name" value="NAD(P)-bd_dom_sf"/>
</dbReference>
<protein>
    <submittedName>
        <fullName evidence="5">6-phosphogluconate dehydrogenase</fullName>
    </submittedName>
</protein>
<proteinExistence type="inferred from homology"/>
<dbReference type="PANTHER" id="PTHR43580:SF2">
    <property type="entry name" value="CYTOKINE-LIKE NUCLEAR FACTOR N-PAC"/>
    <property type="match status" value="1"/>
</dbReference>
<gene>
    <name evidence="5" type="ORF">BP422_15800</name>
</gene>